<evidence type="ECO:0000313" key="1">
    <source>
        <dbReference type="EMBL" id="KAG5421485.1"/>
    </source>
</evidence>
<name>A0A8H7ZK95_9ASCO</name>
<dbReference type="EMBL" id="JAEOAQ010000001">
    <property type="protein sequence ID" value="KAG5421485.1"/>
    <property type="molecule type" value="Genomic_DNA"/>
</dbReference>
<evidence type="ECO:0000313" key="2">
    <source>
        <dbReference type="Proteomes" id="UP000669133"/>
    </source>
</evidence>
<keyword evidence="2" id="KW-1185">Reference proteome</keyword>
<dbReference type="GeneID" id="93649205"/>
<dbReference type="Proteomes" id="UP000669133">
    <property type="component" value="Unassembled WGS sequence"/>
</dbReference>
<organism evidence="1 2">
    <name type="scientific">Candida metapsilosis</name>
    <dbReference type="NCBI Taxonomy" id="273372"/>
    <lineage>
        <taxon>Eukaryota</taxon>
        <taxon>Fungi</taxon>
        <taxon>Dikarya</taxon>
        <taxon>Ascomycota</taxon>
        <taxon>Saccharomycotina</taxon>
        <taxon>Pichiomycetes</taxon>
        <taxon>Debaryomycetaceae</taxon>
        <taxon>Candida/Lodderomyces clade</taxon>
        <taxon>Candida</taxon>
    </lineage>
</organism>
<proteinExistence type="predicted"/>
<reference evidence="1 2" key="1">
    <citation type="submission" date="2020-12" db="EMBL/GenBank/DDBJ databases">
        <title>Effect of drift, selection, and recombination on the evolution of hybrid genomes in Candida yeast pathogens.</title>
        <authorList>
            <person name="Mixao V."/>
            <person name="Ksiezopolska E."/>
            <person name="Saus E."/>
            <person name="Boekhout T."/>
            <person name="Gacser A."/>
            <person name="Gabaldon T."/>
        </authorList>
    </citation>
    <scope>NUCLEOTIDE SEQUENCE [LARGE SCALE GENOMIC DNA]</scope>
    <source>
        <strain evidence="1 2">BP57</strain>
    </source>
</reference>
<accession>A0A8H7ZK95</accession>
<dbReference type="RefSeq" id="XP_067550601.1">
    <property type="nucleotide sequence ID" value="XM_067694955.1"/>
</dbReference>
<gene>
    <name evidence="1" type="ORF">I9W82_000576</name>
</gene>
<comment type="caution">
    <text evidence="1">The sequence shown here is derived from an EMBL/GenBank/DDBJ whole genome shotgun (WGS) entry which is preliminary data.</text>
</comment>
<dbReference type="AlphaFoldDB" id="A0A8H7ZK95"/>
<sequence length="145" mass="16659">MLHFSILYLNVLEDSFYNQCSLWAVVKGMEALIKFLKDHPIDDVDFILICDDLTTVDLIVDYGPFYVCNYGDDDASTWRNSKGLPLQDAHLIYKAMGLNQTLECRCGLQSFELIYQRKDFDKTGPSRAWSLAQEAADNEEKSSNW</sequence>
<protein>
    <submittedName>
        <fullName evidence="1">Uncharacterized protein</fullName>
    </submittedName>
</protein>